<evidence type="ECO:0000256" key="2">
    <source>
        <dbReference type="ARBA" id="ARBA00022692"/>
    </source>
</evidence>
<feature type="domain" description="Discoidin" evidence="9">
    <location>
        <begin position="37"/>
        <end position="88"/>
    </location>
</feature>
<evidence type="ECO:0000313" key="10">
    <source>
        <dbReference type="EMBL" id="CAH1390362.1"/>
    </source>
</evidence>
<evidence type="ECO:0000313" key="11">
    <source>
        <dbReference type="Proteomes" id="UP001152798"/>
    </source>
</evidence>
<dbReference type="Gene3D" id="2.60.120.1190">
    <property type="match status" value="1"/>
</dbReference>
<keyword evidence="5" id="KW-0472">Membrane</keyword>
<dbReference type="EMBL" id="OV725077">
    <property type="protein sequence ID" value="CAH1390362.1"/>
    <property type="molecule type" value="Genomic_DNA"/>
</dbReference>
<comment type="subcellular location">
    <subcellularLocation>
        <location evidence="1">Membrane</location>
        <topology evidence="1">Single-pass type I membrane protein</topology>
    </subcellularLocation>
</comment>
<evidence type="ECO:0000256" key="5">
    <source>
        <dbReference type="ARBA" id="ARBA00023136"/>
    </source>
</evidence>
<protein>
    <recommendedName>
        <fullName evidence="9">Discoidin domain-containing protein</fullName>
    </recommendedName>
</protein>
<gene>
    <name evidence="10" type="ORF">NEZAVI_LOCUS1579</name>
</gene>
<evidence type="ECO:0000256" key="4">
    <source>
        <dbReference type="ARBA" id="ARBA00022989"/>
    </source>
</evidence>
<dbReference type="Pfam" id="PF21114">
    <property type="entry name" value="DDR1-2_DS-like"/>
    <property type="match status" value="1"/>
</dbReference>
<evidence type="ECO:0000256" key="3">
    <source>
        <dbReference type="ARBA" id="ARBA00022729"/>
    </source>
</evidence>
<accession>A0A9P0H2N9</accession>
<keyword evidence="6" id="KW-1015">Disulfide bond</keyword>
<keyword evidence="2" id="KW-0812">Transmembrane</keyword>
<dbReference type="AlphaFoldDB" id="A0A9P0H2N9"/>
<feature type="region of interest" description="Disordered" evidence="8">
    <location>
        <begin position="1"/>
        <end position="52"/>
    </location>
</feature>
<dbReference type="InterPro" id="IPR048525">
    <property type="entry name" value="DDR1-2_DS-like"/>
</dbReference>
<keyword evidence="4" id="KW-1133">Transmembrane helix</keyword>
<reference evidence="10" key="1">
    <citation type="submission" date="2022-01" db="EMBL/GenBank/DDBJ databases">
        <authorList>
            <person name="King R."/>
        </authorList>
    </citation>
    <scope>NUCLEOTIDE SEQUENCE</scope>
</reference>
<sequence>MTVGDQKPNLENYQAKVGGRGLGSKATSVAPRASPQGVVSYSLPRGSSKELSDVSYDGEEEEELLVKGLGRLVDGIYGGDNFKMDIGLGHESLDGELGSKSNIYDFRLRMLSSLLIPDAPPMRVMFELWHGDVPQDFYRKKQSPSGNVPRSVRIIAITAAYGFGLKKQRKKDIYILAY</sequence>
<keyword evidence="11" id="KW-1185">Reference proteome</keyword>
<name>A0A9P0H2N9_NEZVI</name>
<evidence type="ECO:0000256" key="1">
    <source>
        <dbReference type="ARBA" id="ARBA00004479"/>
    </source>
</evidence>
<proteinExistence type="predicted"/>
<keyword evidence="3" id="KW-0732">Signal</keyword>
<dbReference type="OrthoDB" id="6071166at2759"/>
<evidence type="ECO:0000256" key="7">
    <source>
        <dbReference type="ARBA" id="ARBA00023180"/>
    </source>
</evidence>
<evidence type="ECO:0000259" key="9">
    <source>
        <dbReference type="Pfam" id="PF21114"/>
    </source>
</evidence>
<organism evidence="10 11">
    <name type="scientific">Nezara viridula</name>
    <name type="common">Southern green stink bug</name>
    <name type="synonym">Cimex viridulus</name>
    <dbReference type="NCBI Taxonomy" id="85310"/>
    <lineage>
        <taxon>Eukaryota</taxon>
        <taxon>Metazoa</taxon>
        <taxon>Ecdysozoa</taxon>
        <taxon>Arthropoda</taxon>
        <taxon>Hexapoda</taxon>
        <taxon>Insecta</taxon>
        <taxon>Pterygota</taxon>
        <taxon>Neoptera</taxon>
        <taxon>Paraneoptera</taxon>
        <taxon>Hemiptera</taxon>
        <taxon>Heteroptera</taxon>
        <taxon>Panheteroptera</taxon>
        <taxon>Pentatomomorpha</taxon>
        <taxon>Pentatomoidea</taxon>
        <taxon>Pentatomidae</taxon>
        <taxon>Pentatominae</taxon>
        <taxon>Nezara</taxon>
    </lineage>
</organism>
<keyword evidence="7" id="KW-0325">Glycoprotein</keyword>
<evidence type="ECO:0000256" key="8">
    <source>
        <dbReference type="SAM" id="MobiDB-lite"/>
    </source>
</evidence>
<dbReference type="Proteomes" id="UP001152798">
    <property type="component" value="Chromosome 1"/>
</dbReference>
<dbReference type="GO" id="GO:0016020">
    <property type="term" value="C:membrane"/>
    <property type="evidence" value="ECO:0007669"/>
    <property type="project" value="UniProtKB-SubCell"/>
</dbReference>
<evidence type="ECO:0000256" key="6">
    <source>
        <dbReference type="ARBA" id="ARBA00023157"/>
    </source>
</evidence>